<comment type="caution">
    <text evidence="12">The sequence shown here is derived from an EMBL/GenBank/DDBJ whole genome shotgun (WGS) entry which is preliminary data.</text>
</comment>
<evidence type="ECO:0000256" key="10">
    <source>
        <dbReference type="SAM" id="SignalP"/>
    </source>
</evidence>
<dbReference type="SUPFAM" id="SSF50022">
    <property type="entry name" value="ISP domain"/>
    <property type="match status" value="1"/>
</dbReference>
<dbReference type="EMBL" id="JBHSAY010000015">
    <property type="protein sequence ID" value="MFC4134255.1"/>
    <property type="molecule type" value="Genomic_DNA"/>
</dbReference>
<feature type="chain" id="PRO_5045927259" description="Cytochrome bc1 complex Rieske iron-sulfur subunit" evidence="10">
    <location>
        <begin position="25"/>
        <end position="145"/>
    </location>
</feature>
<evidence type="ECO:0000256" key="9">
    <source>
        <dbReference type="ARBA" id="ARBA00034078"/>
    </source>
</evidence>
<keyword evidence="5" id="KW-0408">Iron</keyword>
<evidence type="ECO:0000256" key="8">
    <source>
        <dbReference type="ARBA" id="ARBA00029586"/>
    </source>
</evidence>
<keyword evidence="3" id="KW-0001">2Fe-2S</keyword>
<dbReference type="CDD" id="cd03467">
    <property type="entry name" value="Rieske"/>
    <property type="match status" value="1"/>
</dbReference>
<organism evidence="12 13">
    <name type="scientific">Hamadaea flava</name>
    <dbReference type="NCBI Taxonomy" id="1742688"/>
    <lineage>
        <taxon>Bacteria</taxon>
        <taxon>Bacillati</taxon>
        <taxon>Actinomycetota</taxon>
        <taxon>Actinomycetes</taxon>
        <taxon>Micromonosporales</taxon>
        <taxon>Micromonosporaceae</taxon>
        <taxon>Hamadaea</taxon>
    </lineage>
</organism>
<dbReference type="RefSeq" id="WP_253761571.1">
    <property type="nucleotide sequence ID" value="NZ_JAMZDZ010000001.1"/>
</dbReference>
<comment type="function">
    <text evidence="1">Iron-sulfur subunit of the cytochrome bc1 complex, an essential component of the respiratory electron transport chain required for ATP synthesis. The bc1 complex catalyzes the oxidation of menaquinol and the reduction of cytochrome c in the respiratory chain. The bc1 complex operates through a Q-cycle mechanism that couples electron transfer to generation of the proton gradient that drives ATP synthesis.</text>
</comment>
<evidence type="ECO:0000256" key="6">
    <source>
        <dbReference type="ARBA" id="ARBA00023014"/>
    </source>
</evidence>
<dbReference type="InterPro" id="IPR036922">
    <property type="entry name" value="Rieske_2Fe-2S_sf"/>
</dbReference>
<feature type="signal peptide" evidence="10">
    <location>
        <begin position="1"/>
        <end position="24"/>
    </location>
</feature>
<dbReference type="PROSITE" id="PS51318">
    <property type="entry name" value="TAT"/>
    <property type="match status" value="1"/>
</dbReference>
<proteinExistence type="predicted"/>
<dbReference type="Pfam" id="PF00355">
    <property type="entry name" value="Rieske"/>
    <property type="match status" value="1"/>
</dbReference>
<keyword evidence="7" id="KW-1015">Disulfide bond</keyword>
<keyword evidence="10" id="KW-0732">Signal</keyword>
<dbReference type="InterPro" id="IPR014349">
    <property type="entry name" value="Rieske_Fe-S_prot"/>
</dbReference>
<gene>
    <name evidence="12" type="ORF">ACFOZ4_26905</name>
</gene>
<dbReference type="InterPro" id="IPR005805">
    <property type="entry name" value="Rieske_Fe-S_prot_C"/>
</dbReference>
<dbReference type="PRINTS" id="PR00162">
    <property type="entry name" value="RIESKE"/>
</dbReference>
<dbReference type="InterPro" id="IPR006311">
    <property type="entry name" value="TAT_signal"/>
</dbReference>
<evidence type="ECO:0000256" key="5">
    <source>
        <dbReference type="ARBA" id="ARBA00023004"/>
    </source>
</evidence>
<dbReference type="Proteomes" id="UP001595816">
    <property type="component" value="Unassembled WGS sequence"/>
</dbReference>
<name>A0ABV8LVG9_9ACTN</name>
<keyword evidence="4" id="KW-0479">Metal-binding</keyword>
<evidence type="ECO:0000256" key="7">
    <source>
        <dbReference type="ARBA" id="ARBA00023157"/>
    </source>
</evidence>
<evidence type="ECO:0000259" key="11">
    <source>
        <dbReference type="PROSITE" id="PS51296"/>
    </source>
</evidence>
<evidence type="ECO:0000256" key="4">
    <source>
        <dbReference type="ARBA" id="ARBA00022723"/>
    </source>
</evidence>
<evidence type="ECO:0000313" key="12">
    <source>
        <dbReference type="EMBL" id="MFC4134255.1"/>
    </source>
</evidence>
<feature type="domain" description="Rieske" evidence="11">
    <location>
        <begin position="51"/>
        <end position="143"/>
    </location>
</feature>
<protein>
    <recommendedName>
        <fullName evidence="2">Cytochrome bc1 complex Rieske iron-sulfur subunit</fullName>
    </recommendedName>
    <alternativeName>
        <fullName evidence="8">Cytochrome bc1 reductase complex subunit QcrA</fullName>
    </alternativeName>
</protein>
<evidence type="ECO:0000256" key="1">
    <source>
        <dbReference type="ARBA" id="ARBA00002494"/>
    </source>
</evidence>
<sequence>MTSTRRAFVSGIAGAAGVAATGLAAACGSSNGGGSTATPTAQATTEVTAPTTLGKTADIPVGGGKIFATQEVVVTQPTAGSFKGFSAICTHMHCTVGTVANGTINCPCHGSQYSITDGAVKQGPATMGLPAKNVTVNGDSIVLQP</sequence>
<dbReference type="Gene3D" id="2.102.10.10">
    <property type="entry name" value="Rieske [2Fe-2S] iron-sulphur domain"/>
    <property type="match status" value="1"/>
</dbReference>
<keyword evidence="6" id="KW-0411">Iron-sulfur</keyword>
<reference evidence="13" key="1">
    <citation type="journal article" date="2019" name="Int. J. Syst. Evol. Microbiol.">
        <title>The Global Catalogue of Microorganisms (GCM) 10K type strain sequencing project: providing services to taxonomists for standard genome sequencing and annotation.</title>
        <authorList>
            <consortium name="The Broad Institute Genomics Platform"/>
            <consortium name="The Broad Institute Genome Sequencing Center for Infectious Disease"/>
            <person name="Wu L."/>
            <person name="Ma J."/>
        </authorList>
    </citation>
    <scope>NUCLEOTIDE SEQUENCE [LARGE SCALE GENOMIC DNA]</scope>
    <source>
        <strain evidence="13">CGMCC 4.7289</strain>
    </source>
</reference>
<evidence type="ECO:0000313" key="13">
    <source>
        <dbReference type="Proteomes" id="UP001595816"/>
    </source>
</evidence>
<dbReference type="PROSITE" id="PS51296">
    <property type="entry name" value="RIESKE"/>
    <property type="match status" value="1"/>
</dbReference>
<keyword evidence="13" id="KW-1185">Reference proteome</keyword>
<evidence type="ECO:0000256" key="3">
    <source>
        <dbReference type="ARBA" id="ARBA00022714"/>
    </source>
</evidence>
<accession>A0ABV8LVG9</accession>
<dbReference type="PROSITE" id="PS51257">
    <property type="entry name" value="PROKAR_LIPOPROTEIN"/>
    <property type="match status" value="1"/>
</dbReference>
<dbReference type="InterPro" id="IPR017941">
    <property type="entry name" value="Rieske_2Fe-2S"/>
</dbReference>
<dbReference type="PANTHER" id="PTHR10134">
    <property type="entry name" value="CYTOCHROME B-C1 COMPLEX SUBUNIT RIESKE, MITOCHONDRIAL"/>
    <property type="match status" value="1"/>
</dbReference>
<evidence type="ECO:0000256" key="2">
    <source>
        <dbReference type="ARBA" id="ARBA00015816"/>
    </source>
</evidence>
<comment type="cofactor">
    <cofactor evidence="9">
        <name>[2Fe-2S] cluster</name>
        <dbReference type="ChEBI" id="CHEBI:190135"/>
    </cofactor>
</comment>